<evidence type="ECO:0000313" key="8">
    <source>
        <dbReference type="EMBL" id="KAE9315317.1"/>
    </source>
</evidence>
<evidence type="ECO:0000256" key="1">
    <source>
        <dbReference type="SAM" id="MobiDB-lite"/>
    </source>
</evidence>
<accession>A0A6A3JJG6</accession>
<feature type="region of interest" description="Disordered" evidence="1">
    <location>
        <begin position="1"/>
        <end position="45"/>
    </location>
</feature>
<dbReference type="Proteomes" id="UP000437068">
    <property type="component" value="Unassembled WGS sequence"/>
</dbReference>
<dbReference type="AlphaFoldDB" id="A0A6A3JJG6"/>
<dbReference type="EMBL" id="QXGE01000343">
    <property type="protein sequence ID" value="KAE9315317.1"/>
    <property type="molecule type" value="Genomic_DNA"/>
</dbReference>
<dbReference type="Proteomes" id="UP000476176">
    <property type="component" value="Unassembled WGS sequence"/>
</dbReference>
<evidence type="ECO:0000313" key="6">
    <source>
        <dbReference type="EMBL" id="KAE9210255.1"/>
    </source>
</evidence>
<organism evidence="3 11">
    <name type="scientific">Phytophthora fragariae</name>
    <dbReference type="NCBI Taxonomy" id="53985"/>
    <lineage>
        <taxon>Eukaryota</taxon>
        <taxon>Sar</taxon>
        <taxon>Stramenopiles</taxon>
        <taxon>Oomycota</taxon>
        <taxon>Peronosporomycetes</taxon>
        <taxon>Peronosporales</taxon>
        <taxon>Peronosporaceae</taxon>
        <taxon>Phytophthora</taxon>
    </lineage>
</organism>
<dbReference type="EMBL" id="QXFX01003316">
    <property type="protein sequence ID" value="KAE9069772.1"/>
    <property type="molecule type" value="Genomic_DNA"/>
</dbReference>
<evidence type="ECO:0000313" key="7">
    <source>
        <dbReference type="EMBL" id="KAE9275555.1"/>
    </source>
</evidence>
<sequence length="136" mass="14698">MSAQSGTEGDSNSSNSPDVPGNAALAGNEFTPDPKNYQEAHRSPDAARWAAAELEELVALIANATWTLMKCEPNTPKLHSKWVYKKKHDSSGAVERYETRLVACGNEQVLGVNYTLTFAAALEMTSGKVILAFARI</sequence>
<evidence type="ECO:0000313" key="11">
    <source>
        <dbReference type="Proteomes" id="UP000460718"/>
    </source>
</evidence>
<dbReference type="InterPro" id="IPR013103">
    <property type="entry name" value="RVT_2"/>
</dbReference>
<gene>
    <name evidence="8" type="ORF">PF001_g7849</name>
    <name evidence="5" type="ORF">PF002_g27760</name>
    <name evidence="6" type="ORF">PF004_g16233</name>
    <name evidence="7" type="ORF">PF008_g29324</name>
    <name evidence="4" type="ORF">PF010_g26540</name>
    <name evidence="3" type="ORF">PF011_g16404</name>
</gene>
<name>A0A6A3JJG6_9STRA</name>
<reference evidence="11 12" key="1">
    <citation type="submission" date="2018-09" db="EMBL/GenBank/DDBJ databases">
        <title>Genomic investigation of the strawberry pathogen Phytophthora fragariae indicates pathogenicity is determined by transcriptional variation in three key races.</title>
        <authorList>
            <person name="Adams T.M."/>
            <person name="Armitage A.D."/>
            <person name="Sobczyk M.K."/>
            <person name="Bates H.J."/>
            <person name="Dunwell J.M."/>
            <person name="Nellist C.F."/>
            <person name="Harrison R.J."/>
        </authorList>
    </citation>
    <scope>NUCLEOTIDE SEQUENCE [LARGE SCALE GENOMIC DNA]</scope>
    <source>
        <strain evidence="8 9">A4</strain>
        <strain evidence="5 10">BC-1</strain>
        <strain evidence="6 12">BC-23</strain>
        <strain evidence="7 13">NOV-77</strain>
        <strain evidence="4 14">ONT-3</strain>
        <strain evidence="3 11">SCRP245</strain>
    </source>
</reference>
<evidence type="ECO:0000313" key="10">
    <source>
        <dbReference type="Proteomes" id="UP000440367"/>
    </source>
</evidence>
<dbReference type="EMBL" id="QXGD01003209">
    <property type="protein sequence ID" value="KAE9179647.1"/>
    <property type="molecule type" value="Genomic_DNA"/>
</dbReference>
<evidence type="ECO:0000313" key="9">
    <source>
        <dbReference type="Proteomes" id="UP000437068"/>
    </source>
</evidence>
<feature type="domain" description="Reverse transcriptase Ty1/copia-type" evidence="2">
    <location>
        <begin position="63"/>
        <end position="134"/>
    </location>
</feature>
<evidence type="ECO:0000313" key="3">
    <source>
        <dbReference type="EMBL" id="KAE8995256.1"/>
    </source>
</evidence>
<dbReference type="Proteomes" id="UP000488956">
    <property type="component" value="Unassembled WGS sequence"/>
</dbReference>
<evidence type="ECO:0000313" key="14">
    <source>
        <dbReference type="Proteomes" id="UP000488956"/>
    </source>
</evidence>
<comment type="caution">
    <text evidence="3">The sequence shown here is derived from an EMBL/GenBank/DDBJ whole genome shotgun (WGS) entry which is preliminary data.</text>
</comment>
<protein>
    <recommendedName>
        <fullName evidence="2">Reverse transcriptase Ty1/copia-type domain-containing protein</fullName>
    </recommendedName>
</protein>
<evidence type="ECO:0000313" key="12">
    <source>
        <dbReference type="Proteomes" id="UP000476176"/>
    </source>
</evidence>
<dbReference type="Pfam" id="PF07727">
    <property type="entry name" value="RVT_2"/>
    <property type="match status" value="1"/>
</dbReference>
<proteinExistence type="predicted"/>
<evidence type="ECO:0000313" key="13">
    <source>
        <dbReference type="Proteomes" id="UP000486351"/>
    </source>
</evidence>
<evidence type="ECO:0000259" key="2">
    <source>
        <dbReference type="Pfam" id="PF07727"/>
    </source>
</evidence>
<feature type="compositionally biased region" description="Polar residues" evidence="1">
    <location>
        <begin position="1"/>
        <end position="17"/>
    </location>
</feature>
<feature type="compositionally biased region" description="Basic and acidic residues" evidence="1">
    <location>
        <begin position="36"/>
        <end position="45"/>
    </location>
</feature>
<dbReference type="EMBL" id="QXFY01004757">
    <property type="protein sequence ID" value="KAE9275555.1"/>
    <property type="molecule type" value="Genomic_DNA"/>
</dbReference>
<dbReference type="Proteomes" id="UP000486351">
    <property type="component" value="Unassembled WGS sequence"/>
</dbReference>
<dbReference type="Proteomes" id="UP000440367">
    <property type="component" value="Unassembled WGS sequence"/>
</dbReference>
<evidence type="ECO:0000313" key="4">
    <source>
        <dbReference type="EMBL" id="KAE9069772.1"/>
    </source>
</evidence>
<dbReference type="EMBL" id="QXGC01001138">
    <property type="protein sequence ID" value="KAE9210255.1"/>
    <property type="molecule type" value="Genomic_DNA"/>
</dbReference>
<dbReference type="EMBL" id="QXFW01001171">
    <property type="protein sequence ID" value="KAE8995256.1"/>
    <property type="molecule type" value="Genomic_DNA"/>
</dbReference>
<evidence type="ECO:0000313" key="5">
    <source>
        <dbReference type="EMBL" id="KAE9179647.1"/>
    </source>
</evidence>
<dbReference type="Proteomes" id="UP000460718">
    <property type="component" value="Unassembled WGS sequence"/>
</dbReference>